<keyword evidence="3 5" id="KW-1133">Transmembrane helix</keyword>
<evidence type="ECO:0000256" key="2">
    <source>
        <dbReference type="ARBA" id="ARBA00022692"/>
    </source>
</evidence>
<feature type="transmembrane region" description="Helical" evidence="5">
    <location>
        <begin position="34"/>
        <end position="55"/>
    </location>
</feature>
<gene>
    <name evidence="6" type="ORF">BRAN1462_LOCUS14572</name>
</gene>
<reference evidence="6" key="1">
    <citation type="submission" date="2021-01" db="EMBL/GenBank/DDBJ databases">
        <authorList>
            <person name="Corre E."/>
            <person name="Pelletier E."/>
            <person name="Niang G."/>
            <person name="Scheremetjew M."/>
            <person name="Finn R."/>
            <person name="Kale V."/>
            <person name="Holt S."/>
            <person name="Cochrane G."/>
            <person name="Meng A."/>
            <person name="Brown T."/>
            <person name="Cohen L."/>
        </authorList>
    </citation>
    <scope>NUCLEOTIDE SEQUENCE</scope>
    <source>
        <strain evidence="6">RCC3387</strain>
    </source>
</reference>
<accession>A0A7S2J488</accession>
<evidence type="ECO:0000313" key="6">
    <source>
        <dbReference type="EMBL" id="CAD9537283.1"/>
    </source>
</evidence>
<dbReference type="GO" id="GO:0016020">
    <property type="term" value="C:membrane"/>
    <property type="evidence" value="ECO:0007669"/>
    <property type="project" value="UniProtKB-SubCell"/>
</dbReference>
<dbReference type="AlphaFoldDB" id="A0A7S2J488"/>
<dbReference type="SUPFAM" id="SSF161084">
    <property type="entry name" value="MAPEG domain-like"/>
    <property type="match status" value="1"/>
</dbReference>
<dbReference type="EMBL" id="HBGW01022987">
    <property type="protein sequence ID" value="CAD9537283.1"/>
    <property type="molecule type" value="Transcribed_RNA"/>
</dbReference>
<feature type="transmembrane region" description="Helical" evidence="5">
    <location>
        <begin position="75"/>
        <end position="97"/>
    </location>
</feature>
<evidence type="ECO:0000256" key="5">
    <source>
        <dbReference type="SAM" id="Phobius"/>
    </source>
</evidence>
<name>A0A7S2J488_9DINO</name>
<organism evidence="6">
    <name type="scientific">Zooxanthella nutricula</name>
    <dbReference type="NCBI Taxonomy" id="1333877"/>
    <lineage>
        <taxon>Eukaryota</taxon>
        <taxon>Sar</taxon>
        <taxon>Alveolata</taxon>
        <taxon>Dinophyceae</taxon>
        <taxon>Peridiniales</taxon>
        <taxon>Peridiniales incertae sedis</taxon>
        <taxon>Zooxanthella</taxon>
    </lineage>
</organism>
<sequence>MGDSAKQPLLGPRGLPEVSQKEVAQESAKMLKMLVAMLTVPRVVGIGSAFLVLTFGASGLYRVKLGKIAENDLGYLYLSAFVMSALVQWLNVYPMLFKQKLLIKGNMRANMCFFKMCVAGPATGKPTPYVVMEEEGVVGEYNRANRSMFHFNENLGGVLLNLLLAGFVFPLPAFVCVVVFALGRVLHQVGYASGGYGKHAPGFMLTMLAMFCLEGMVLIAALGAFGVL</sequence>
<protein>
    <recommendedName>
        <fullName evidence="7">Glutathione transferase</fullName>
    </recommendedName>
</protein>
<evidence type="ECO:0008006" key="7">
    <source>
        <dbReference type="Google" id="ProtNLM"/>
    </source>
</evidence>
<dbReference type="Gene3D" id="1.20.120.550">
    <property type="entry name" value="Membrane associated eicosanoid/glutathione metabolism-like domain"/>
    <property type="match status" value="1"/>
</dbReference>
<keyword evidence="2 5" id="KW-0812">Transmembrane</keyword>
<dbReference type="InterPro" id="IPR023352">
    <property type="entry name" value="MAPEG-like_dom_sf"/>
</dbReference>
<evidence type="ECO:0000256" key="4">
    <source>
        <dbReference type="ARBA" id="ARBA00023136"/>
    </source>
</evidence>
<evidence type="ECO:0000256" key="1">
    <source>
        <dbReference type="ARBA" id="ARBA00004370"/>
    </source>
</evidence>
<dbReference type="InterPro" id="IPR001129">
    <property type="entry name" value="Membr-assoc_MAPEG"/>
</dbReference>
<evidence type="ECO:0000256" key="3">
    <source>
        <dbReference type="ARBA" id="ARBA00022989"/>
    </source>
</evidence>
<feature type="transmembrane region" description="Helical" evidence="5">
    <location>
        <begin position="158"/>
        <end position="183"/>
    </location>
</feature>
<proteinExistence type="predicted"/>
<keyword evidence="4 5" id="KW-0472">Membrane</keyword>
<dbReference type="Pfam" id="PF01124">
    <property type="entry name" value="MAPEG"/>
    <property type="match status" value="1"/>
</dbReference>
<comment type="subcellular location">
    <subcellularLocation>
        <location evidence="1">Membrane</location>
    </subcellularLocation>
</comment>
<feature type="transmembrane region" description="Helical" evidence="5">
    <location>
        <begin position="203"/>
        <end position="227"/>
    </location>
</feature>